<sequence length="468" mass="50515">MKVIVLGGGSVGSQIAQQLIDDRYDVVVIEQDPEKARILTNRLDCTVLNKAGNSIEVLRQAGTETADVFVAVTGSDEVNMVACGLVASEFSVARRIARIRNISYSNAGMTARNFLGIDAIVNPEVEASRELIQSIEHGAMSDVIMFAHSALQIRNLPVPKGSVVIGQALMEAFRDIEVPFLVAAIYRDNDYLIPDGRTEIREDDILYMVGAQQDLEQVFGFFGKHRTSLDKVVIVGGGKAGVLLAEHLLQRSESAVAGQSFLRRLQGSMFRKSVVLVERDPKKCKQLSQQFPEALVVHADISEEGVFAEENLANSDLVLAVTDNQELNIVTALYARSLGIARSAVLVNNTNYTAVCSRLAIDAVTSVKQAVINSVLRNVKRSGAQSVHSLFDGRLEVLELTVGESAPIAGRALHAVKLPKDTLILSVSRGKQHLIPDGSYVPAPGDTIVVIGRSEHAAVIQAICTEGL</sequence>
<name>H9UGH5_SPIAZ</name>
<dbReference type="InterPro" id="IPR003148">
    <property type="entry name" value="RCK_N"/>
</dbReference>
<organism evidence="9 10">
    <name type="scientific">Spirochaeta africana (strain ATCC 700263 / DSM 8902 / Z-7692)</name>
    <dbReference type="NCBI Taxonomy" id="889378"/>
    <lineage>
        <taxon>Bacteria</taxon>
        <taxon>Pseudomonadati</taxon>
        <taxon>Spirochaetota</taxon>
        <taxon>Spirochaetia</taxon>
        <taxon>Spirochaetales</taxon>
        <taxon>Spirochaetaceae</taxon>
        <taxon>Spirochaeta</taxon>
    </lineage>
</organism>
<dbReference type="SUPFAM" id="SSF116726">
    <property type="entry name" value="TrkA C-terminal domain-like"/>
    <property type="match status" value="2"/>
</dbReference>
<dbReference type="Proteomes" id="UP000007383">
    <property type="component" value="Chromosome"/>
</dbReference>
<feature type="domain" description="RCK N-terminal" evidence="7">
    <location>
        <begin position="1"/>
        <end position="121"/>
    </location>
</feature>
<keyword evidence="3" id="KW-0633">Potassium transport</keyword>
<gene>
    <name evidence="9" type="ordered locus">Spiaf_0515</name>
</gene>
<dbReference type="RefSeq" id="WP_014454615.1">
    <property type="nucleotide sequence ID" value="NC_017098.1"/>
</dbReference>
<dbReference type="PRINTS" id="PR00335">
    <property type="entry name" value="KUPTAKETRKA"/>
</dbReference>
<evidence type="ECO:0000256" key="2">
    <source>
        <dbReference type="ARBA" id="ARBA00022448"/>
    </source>
</evidence>
<evidence type="ECO:0000259" key="8">
    <source>
        <dbReference type="PROSITE" id="PS51202"/>
    </source>
</evidence>
<dbReference type="PANTHER" id="PTHR43833:SF5">
    <property type="entry name" value="TRK SYSTEM POTASSIUM UPTAKE PROTEIN TRKA"/>
    <property type="match status" value="1"/>
</dbReference>
<dbReference type="InterPro" id="IPR006036">
    <property type="entry name" value="K_uptake_TrkA"/>
</dbReference>
<dbReference type="eggNOG" id="COG0569">
    <property type="taxonomic scope" value="Bacteria"/>
</dbReference>
<dbReference type="EMBL" id="CP003282">
    <property type="protein sequence ID" value="AFG36618.1"/>
    <property type="molecule type" value="Genomic_DNA"/>
</dbReference>
<keyword evidence="6" id="KW-0406">Ion transport</keyword>
<dbReference type="InterPro" id="IPR050721">
    <property type="entry name" value="Trk_Ktr_HKT_K-transport"/>
</dbReference>
<protein>
    <recommendedName>
        <fullName evidence="1">Trk system potassium uptake protein TrkA</fullName>
    </recommendedName>
</protein>
<feature type="domain" description="RCK C-terminal" evidence="8">
    <location>
        <begin position="385"/>
        <end position="466"/>
    </location>
</feature>
<evidence type="ECO:0000256" key="6">
    <source>
        <dbReference type="ARBA" id="ARBA00023065"/>
    </source>
</evidence>
<keyword evidence="4" id="KW-0630">Potassium</keyword>
<dbReference type="Pfam" id="PF02254">
    <property type="entry name" value="TrkA_N"/>
    <property type="match status" value="2"/>
</dbReference>
<dbReference type="SUPFAM" id="SSF51735">
    <property type="entry name" value="NAD(P)-binding Rossmann-fold domains"/>
    <property type="match status" value="2"/>
</dbReference>
<evidence type="ECO:0000313" key="10">
    <source>
        <dbReference type="Proteomes" id="UP000007383"/>
    </source>
</evidence>
<evidence type="ECO:0000256" key="4">
    <source>
        <dbReference type="ARBA" id="ARBA00022958"/>
    </source>
</evidence>
<dbReference type="Gene3D" id="3.30.70.1450">
    <property type="entry name" value="Regulator of K+ conductance, C-terminal domain"/>
    <property type="match status" value="2"/>
</dbReference>
<dbReference type="OrthoDB" id="9775180at2"/>
<dbReference type="PROSITE" id="PS51201">
    <property type="entry name" value="RCK_N"/>
    <property type="match status" value="2"/>
</dbReference>
<evidence type="ECO:0000259" key="7">
    <source>
        <dbReference type="PROSITE" id="PS51201"/>
    </source>
</evidence>
<dbReference type="STRING" id="889378.Spiaf_0515"/>
<dbReference type="NCBIfam" id="NF007039">
    <property type="entry name" value="PRK09496.3-2"/>
    <property type="match status" value="1"/>
</dbReference>
<dbReference type="Pfam" id="PF02080">
    <property type="entry name" value="TrkA_C"/>
    <property type="match status" value="2"/>
</dbReference>
<dbReference type="GO" id="GO:0015079">
    <property type="term" value="F:potassium ion transmembrane transporter activity"/>
    <property type="evidence" value="ECO:0007669"/>
    <property type="project" value="InterPro"/>
</dbReference>
<dbReference type="Gene3D" id="3.40.50.720">
    <property type="entry name" value="NAD(P)-binding Rossmann-like Domain"/>
    <property type="match status" value="2"/>
</dbReference>
<evidence type="ECO:0000256" key="5">
    <source>
        <dbReference type="ARBA" id="ARBA00023027"/>
    </source>
</evidence>
<feature type="domain" description="RCK C-terminal" evidence="8">
    <location>
        <begin position="141"/>
        <end position="224"/>
    </location>
</feature>
<feature type="domain" description="RCK N-terminal" evidence="7">
    <location>
        <begin position="229"/>
        <end position="365"/>
    </location>
</feature>
<proteinExistence type="predicted"/>
<dbReference type="KEGG" id="sfc:Spiaf_0515"/>
<evidence type="ECO:0000313" key="9">
    <source>
        <dbReference type="EMBL" id="AFG36618.1"/>
    </source>
</evidence>
<evidence type="ECO:0000256" key="3">
    <source>
        <dbReference type="ARBA" id="ARBA00022538"/>
    </source>
</evidence>
<keyword evidence="10" id="KW-1185">Reference proteome</keyword>
<evidence type="ECO:0000256" key="1">
    <source>
        <dbReference type="ARBA" id="ARBA00017378"/>
    </source>
</evidence>
<dbReference type="InterPro" id="IPR006037">
    <property type="entry name" value="RCK_C"/>
</dbReference>
<keyword evidence="2" id="KW-0813">Transport</keyword>
<accession>H9UGH5</accession>
<dbReference type="PROSITE" id="PS51202">
    <property type="entry name" value="RCK_C"/>
    <property type="match status" value="2"/>
</dbReference>
<dbReference type="PATRIC" id="fig|889378.3.peg.526"/>
<dbReference type="NCBIfam" id="NF007031">
    <property type="entry name" value="PRK09496.1-2"/>
    <property type="match status" value="1"/>
</dbReference>
<dbReference type="HOGENOM" id="CLU_046525_0_3_12"/>
<dbReference type="InterPro" id="IPR036291">
    <property type="entry name" value="NAD(P)-bd_dom_sf"/>
</dbReference>
<dbReference type="InterPro" id="IPR036721">
    <property type="entry name" value="RCK_C_sf"/>
</dbReference>
<dbReference type="GO" id="GO:0005886">
    <property type="term" value="C:plasma membrane"/>
    <property type="evidence" value="ECO:0007669"/>
    <property type="project" value="InterPro"/>
</dbReference>
<reference evidence="10" key="1">
    <citation type="journal article" date="2013" name="Stand. Genomic Sci.">
        <title>Complete genome sequence of the halophilic bacterium Spirochaeta africana type strain (Z-7692(T)) from the alkaline Lake Magadi in the East African Rift.</title>
        <authorList>
            <person name="Liolos K."/>
            <person name="Abt B."/>
            <person name="Scheuner C."/>
            <person name="Teshima H."/>
            <person name="Held B."/>
            <person name="Lapidus A."/>
            <person name="Nolan M."/>
            <person name="Lucas S."/>
            <person name="Deshpande S."/>
            <person name="Cheng J.F."/>
            <person name="Tapia R."/>
            <person name="Goodwin L.A."/>
            <person name="Pitluck S."/>
            <person name="Pagani I."/>
            <person name="Ivanova N."/>
            <person name="Mavromatis K."/>
            <person name="Mikhailova N."/>
            <person name="Huntemann M."/>
            <person name="Pati A."/>
            <person name="Chen A."/>
            <person name="Palaniappan K."/>
            <person name="Land M."/>
            <person name="Rohde M."/>
            <person name="Tindall B.J."/>
            <person name="Detter J.C."/>
            <person name="Goker M."/>
            <person name="Bristow J."/>
            <person name="Eisen J.A."/>
            <person name="Markowitz V."/>
            <person name="Hugenholtz P."/>
            <person name="Woyke T."/>
            <person name="Klenk H.P."/>
            <person name="Kyrpides N.C."/>
        </authorList>
    </citation>
    <scope>NUCLEOTIDE SEQUENCE</scope>
    <source>
        <strain evidence="10">ATCC 700263 / DSM 8902 / Z-7692</strain>
    </source>
</reference>
<dbReference type="AlphaFoldDB" id="H9UGH5"/>
<dbReference type="PANTHER" id="PTHR43833">
    <property type="entry name" value="POTASSIUM CHANNEL PROTEIN 2-RELATED-RELATED"/>
    <property type="match status" value="1"/>
</dbReference>
<keyword evidence="5" id="KW-0520">NAD</keyword>